<reference evidence="2 3" key="1">
    <citation type="journal article" date="2016" name="Nat. Commun.">
        <title>Thousands of microbial genomes shed light on interconnected biogeochemical processes in an aquifer system.</title>
        <authorList>
            <person name="Anantharaman K."/>
            <person name="Brown C.T."/>
            <person name="Hug L.A."/>
            <person name="Sharon I."/>
            <person name="Castelle C.J."/>
            <person name="Probst A.J."/>
            <person name="Thomas B.C."/>
            <person name="Singh A."/>
            <person name="Wilkins M.J."/>
            <person name="Karaoz U."/>
            <person name="Brodie E.L."/>
            <person name="Williams K.H."/>
            <person name="Hubbard S.S."/>
            <person name="Banfield J.F."/>
        </authorList>
    </citation>
    <scope>NUCLEOTIDE SEQUENCE [LARGE SCALE GENOMIC DNA]</scope>
</reference>
<dbReference type="STRING" id="1817758.A2150_00820"/>
<dbReference type="EMBL" id="MFSS01000007">
    <property type="protein sequence ID" value="OGI44941.1"/>
    <property type="molecule type" value="Genomic_DNA"/>
</dbReference>
<evidence type="ECO:0000313" key="2">
    <source>
        <dbReference type="EMBL" id="OGI44941.1"/>
    </source>
</evidence>
<comment type="caution">
    <text evidence="2">The sequence shown here is derived from an EMBL/GenBank/DDBJ whole genome shotgun (WGS) entry which is preliminary data.</text>
</comment>
<evidence type="ECO:0000256" key="1">
    <source>
        <dbReference type="SAM" id="SignalP"/>
    </source>
</evidence>
<keyword evidence="1" id="KW-0732">Signal</keyword>
<name>A0A1F6TIK5_9PROT</name>
<sequence length="61" mass="6325">MKTLTGVVALMLALMFGASNVVLAADAPAKADPVAACKAKCKKGDDACMKKCEPKKEGKKK</sequence>
<proteinExistence type="predicted"/>
<dbReference type="Proteomes" id="UP000177925">
    <property type="component" value="Unassembled WGS sequence"/>
</dbReference>
<dbReference type="AlphaFoldDB" id="A0A1F6TIK5"/>
<organism evidence="2 3">
    <name type="scientific">Candidatus Muproteobacteria bacterium RBG_16_64_11</name>
    <dbReference type="NCBI Taxonomy" id="1817758"/>
    <lineage>
        <taxon>Bacteria</taxon>
        <taxon>Pseudomonadati</taxon>
        <taxon>Pseudomonadota</taxon>
        <taxon>Candidatus Muproteobacteria</taxon>
    </lineage>
</organism>
<protein>
    <submittedName>
        <fullName evidence="2">Uncharacterized protein</fullName>
    </submittedName>
</protein>
<feature type="signal peptide" evidence="1">
    <location>
        <begin position="1"/>
        <end position="24"/>
    </location>
</feature>
<feature type="chain" id="PRO_5009526706" evidence="1">
    <location>
        <begin position="25"/>
        <end position="61"/>
    </location>
</feature>
<gene>
    <name evidence="2" type="ORF">A2150_00820</name>
</gene>
<accession>A0A1F6TIK5</accession>
<evidence type="ECO:0000313" key="3">
    <source>
        <dbReference type="Proteomes" id="UP000177925"/>
    </source>
</evidence>